<protein>
    <submittedName>
        <fullName evidence="4">COBW domain-containing protein 1-like</fullName>
    </submittedName>
</protein>
<dbReference type="AlphaFoldDB" id="A0A834WKZ4"/>
<evidence type="ECO:0000313" key="5">
    <source>
        <dbReference type="Proteomes" id="UP000634136"/>
    </source>
</evidence>
<dbReference type="Gene3D" id="3.40.50.300">
    <property type="entry name" value="P-loop containing nucleotide triphosphate hydrolases"/>
    <property type="match status" value="1"/>
</dbReference>
<evidence type="ECO:0000256" key="1">
    <source>
        <dbReference type="SAM" id="Coils"/>
    </source>
</evidence>
<sequence>MAKGTPISDVPDKPPTDVHLETLDLRLAKLEELIRKVLLQQQTKNNYGENGSNHQNSSWLRNLKVEVPQFDGTCAEFWVFKIKEFCDIHSIPENQRVILASTLMTGPAYVWYKWMCPNQQLPSWDEFLEFLLFRFGAELKPIDHTLVWSLNASSPYTLQPEIESIEVHGDAEKLENVGDMDFIEKSDGNASFDGIDVNRSYSQDCSVFYQTLQFTEEKGDQEDQPIRMTDDVPRFGNSFPLNSFVMSSIYDACCYEEKVVLEEKIEENDEFHTECKLTSEIVSLCWFGAKFKIWKNERRNSVYDPGGEVFIVPSTCLWKCHTQLFGSLGRFDIWVINGLNVVLVHDPGGFPSVVCNLTNCMITGTHCKSIYLEMVSKCSRECYTWYIQTWQQGKQIFAIENDLGEANIDGLWVASHSFVSEEIIVVTNGYLCFIIRKNLVEMILEFVKVERDKFGNIAVETFCNESFFQYVKKDAVVVLEFSGFNFVNIELVDFCSSSYKPMNGERIVVNEFTDAKVVNVLASSCGFHKFSLAFKSAKIRKLLLETHDSRHICNINYKDLLYIAKEGVVSQVNGSKVRIADDVAEVYDGSLYLNIAGIKFKLQNESMELLGTRSHKQWLKSNLTTNEQLSAGSMEKHENCDNWVLKPKAIEKWEEKLQVFIVSVPLHQCISNNTVMSIFVRDKNRDIIIPGGMMVELESEIFLVNVTLKRGKSDVVVQSHTLTHGWNYRFGSLLNQVSMAREMVDGETFVVMDKLNLEDKVVLKEVGEKKESAGRKRRCITQAPKKQYTQALSRRLFVLLQEISIVSESREAEIMEVERALEAFEKKEELKKEESIALKARTPNDDEGNTDPDEDREMALITRKLYNIYKKKYKKTHGRRELVHQKLPVMNAISQDTSRPNVHN</sequence>
<feature type="compositionally biased region" description="Acidic residues" evidence="2">
    <location>
        <begin position="845"/>
        <end position="855"/>
    </location>
</feature>
<dbReference type="Proteomes" id="UP000634136">
    <property type="component" value="Unassembled WGS sequence"/>
</dbReference>
<feature type="domain" description="CobW/HypB/UreG nucleotide-binding" evidence="3">
    <location>
        <begin position="391"/>
        <end position="461"/>
    </location>
</feature>
<name>A0A834WKZ4_9FABA</name>
<reference evidence="4" key="1">
    <citation type="submission" date="2020-09" db="EMBL/GenBank/DDBJ databases">
        <title>Genome-Enabled Discovery of Anthraquinone Biosynthesis in Senna tora.</title>
        <authorList>
            <person name="Kang S.-H."/>
            <person name="Pandey R.P."/>
            <person name="Lee C.-M."/>
            <person name="Sim J.-S."/>
            <person name="Jeong J.-T."/>
            <person name="Choi B.-S."/>
            <person name="Jung M."/>
            <person name="Ginzburg D."/>
            <person name="Zhao K."/>
            <person name="Won S.Y."/>
            <person name="Oh T.-J."/>
            <person name="Yu Y."/>
            <person name="Kim N.-H."/>
            <person name="Lee O.R."/>
            <person name="Lee T.-H."/>
            <person name="Bashyal P."/>
            <person name="Kim T.-S."/>
            <person name="Lee W.-H."/>
            <person name="Kawkins C."/>
            <person name="Kim C.-K."/>
            <person name="Kim J.S."/>
            <person name="Ahn B.O."/>
            <person name="Rhee S.Y."/>
            <person name="Sohng J.K."/>
        </authorList>
    </citation>
    <scope>NUCLEOTIDE SEQUENCE</scope>
    <source>
        <tissue evidence="4">Leaf</tissue>
    </source>
</reference>
<evidence type="ECO:0000313" key="4">
    <source>
        <dbReference type="EMBL" id="KAF7827165.1"/>
    </source>
</evidence>
<dbReference type="Pfam" id="PF02492">
    <property type="entry name" value="cobW"/>
    <property type="match status" value="1"/>
</dbReference>
<dbReference type="InterPro" id="IPR027417">
    <property type="entry name" value="P-loop_NTPase"/>
</dbReference>
<feature type="coiled-coil region" evidence="1">
    <location>
        <begin position="807"/>
        <end position="834"/>
    </location>
</feature>
<feature type="region of interest" description="Disordered" evidence="2">
    <location>
        <begin position="834"/>
        <end position="855"/>
    </location>
</feature>
<keyword evidence="5" id="KW-1185">Reference proteome</keyword>
<proteinExistence type="predicted"/>
<evidence type="ECO:0000259" key="3">
    <source>
        <dbReference type="Pfam" id="PF02492"/>
    </source>
</evidence>
<comment type="caution">
    <text evidence="4">The sequence shown here is derived from an EMBL/GenBank/DDBJ whole genome shotgun (WGS) entry which is preliminary data.</text>
</comment>
<keyword evidence="1" id="KW-0175">Coiled coil</keyword>
<dbReference type="OrthoDB" id="1749531at2759"/>
<accession>A0A834WKZ4</accession>
<gene>
    <name evidence="4" type="ORF">G2W53_018329</name>
</gene>
<evidence type="ECO:0000256" key="2">
    <source>
        <dbReference type="SAM" id="MobiDB-lite"/>
    </source>
</evidence>
<dbReference type="InterPro" id="IPR003495">
    <property type="entry name" value="CobW/HypB/UreG_nucleotide-bd"/>
</dbReference>
<dbReference type="EMBL" id="JAAIUW010000006">
    <property type="protein sequence ID" value="KAF7827165.1"/>
    <property type="molecule type" value="Genomic_DNA"/>
</dbReference>
<organism evidence="4 5">
    <name type="scientific">Senna tora</name>
    <dbReference type="NCBI Taxonomy" id="362788"/>
    <lineage>
        <taxon>Eukaryota</taxon>
        <taxon>Viridiplantae</taxon>
        <taxon>Streptophyta</taxon>
        <taxon>Embryophyta</taxon>
        <taxon>Tracheophyta</taxon>
        <taxon>Spermatophyta</taxon>
        <taxon>Magnoliopsida</taxon>
        <taxon>eudicotyledons</taxon>
        <taxon>Gunneridae</taxon>
        <taxon>Pentapetalae</taxon>
        <taxon>rosids</taxon>
        <taxon>fabids</taxon>
        <taxon>Fabales</taxon>
        <taxon>Fabaceae</taxon>
        <taxon>Caesalpinioideae</taxon>
        <taxon>Cassia clade</taxon>
        <taxon>Senna</taxon>
    </lineage>
</organism>